<name>A0A932I0D3_UNCTE</name>
<gene>
    <name evidence="4" type="ORF">HYZ11_15745</name>
</gene>
<dbReference type="Pfam" id="PF00582">
    <property type="entry name" value="Usp"/>
    <property type="match status" value="1"/>
</dbReference>
<dbReference type="GO" id="GO:0005737">
    <property type="term" value="C:cytoplasm"/>
    <property type="evidence" value="ECO:0007669"/>
    <property type="project" value="UniProtKB-SubCell"/>
</dbReference>
<reference evidence="4" key="1">
    <citation type="submission" date="2020-07" db="EMBL/GenBank/DDBJ databases">
        <title>Huge and variable diversity of episymbiotic CPR bacteria and DPANN archaea in groundwater ecosystems.</title>
        <authorList>
            <person name="He C.Y."/>
            <person name="Keren R."/>
            <person name="Whittaker M."/>
            <person name="Farag I.F."/>
            <person name="Doudna J."/>
            <person name="Cate J.H.D."/>
            <person name="Banfield J.F."/>
        </authorList>
    </citation>
    <scope>NUCLEOTIDE SEQUENCE</scope>
    <source>
        <strain evidence="4">NC_groundwater_763_Ag_S-0.2um_68_21</strain>
    </source>
</reference>
<dbReference type="CDD" id="cd00293">
    <property type="entry name" value="USP-like"/>
    <property type="match status" value="1"/>
</dbReference>
<dbReference type="InterPro" id="IPR014729">
    <property type="entry name" value="Rossmann-like_a/b/a_fold"/>
</dbReference>
<organism evidence="4 5">
    <name type="scientific">Tectimicrobiota bacterium</name>
    <dbReference type="NCBI Taxonomy" id="2528274"/>
    <lineage>
        <taxon>Bacteria</taxon>
        <taxon>Pseudomonadati</taxon>
        <taxon>Nitrospinota/Tectimicrobiota group</taxon>
        <taxon>Candidatus Tectimicrobiota</taxon>
    </lineage>
</organism>
<comment type="subcellular location">
    <subcellularLocation>
        <location evidence="2">Cytoplasm</location>
    </subcellularLocation>
</comment>
<evidence type="ECO:0000259" key="3">
    <source>
        <dbReference type="Pfam" id="PF00582"/>
    </source>
</evidence>
<dbReference type="PIRSF" id="PIRSF006276">
    <property type="entry name" value="UspA"/>
    <property type="match status" value="1"/>
</dbReference>
<dbReference type="InterPro" id="IPR006015">
    <property type="entry name" value="Universal_stress_UspA"/>
</dbReference>
<evidence type="ECO:0000256" key="1">
    <source>
        <dbReference type="ARBA" id="ARBA00008791"/>
    </source>
</evidence>
<protein>
    <recommendedName>
        <fullName evidence="2">Universal stress protein</fullName>
    </recommendedName>
</protein>
<comment type="caution">
    <text evidence="4">The sequence shown here is derived from an EMBL/GenBank/DDBJ whole genome shotgun (WGS) entry which is preliminary data.</text>
</comment>
<dbReference type="Proteomes" id="UP000782312">
    <property type="component" value="Unassembled WGS sequence"/>
</dbReference>
<keyword evidence="2" id="KW-0963">Cytoplasm</keyword>
<dbReference type="PRINTS" id="PR01438">
    <property type="entry name" value="UNVRSLSTRESS"/>
</dbReference>
<evidence type="ECO:0000313" key="4">
    <source>
        <dbReference type="EMBL" id="MBI3129059.1"/>
    </source>
</evidence>
<feature type="domain" description="UspA" evidence="3">
    <location>
        <begin position="7"/>
        <end position="142"/>
    </location>
</feature>
<comment type="similarity">
    <text evidence="1 2">Belongs to the universal stress protein A family.</text>
</comment>
<dbReference type="PANTHER" id="PTHR46268">
    <property type="entry name" value="STRESS RESPONSE PROTEIN NHAX"/>
    <property type="match status" value="1"/>
</dbReference>
<evidence type="ECO:0000313" key="5">
    <source>
        <dbReference type="Proteomes" id="UP000782312"/>
    </source>
</evidence>
<dbReference type="SUPFAM" id="SSF52402">
    <property type="entry name" value="Adenine nucleotide alpha hydrolases-like"/>
    <property type="match status" value="1"/>
</dbReference>
<dbReference type="AlphaFoldDB" id="A0A932I0D3"/>
<dbReference type="InterPro" id="IPR006016">
    <property type="entry name" value="UspA"/>
</dbReference>
<proteinExistence type="inferred from homology"/>
<accession>A0A932I0D3</accession>
<evidence type="ECO:0000256" key="2">
    <source>
        <dbReference type="PIRNR" id="PIRNR006276"/>
    </source>
</evidence>
<dbReference type="EMBL" id="JACPUR010000038">
    <property type="protein sequence ID" value="MBI3129059.1"/>
    <property type="molecule type" value="Genomic_DNA"/>
</dbReference>
<dbReference type="PANTHER" id="PTHR46268:SF6">
    <property type="entry name" value="UNIVERSAL STRESS PROTEIN UP12"/>
    <property type="match status" value="1"/>
</dbReference>
<dbReference type="Gene3D" id="3.40.50.620">
    <property type="entry name" value="HUPs"/>
    <property type="match status" value="1"/>
</dbReference>
<sequence length="149" mass="16169">MKKFAPRKILVPVDFSDFSKDALEAAEGIAEARGAAITLLHVMVEPQASVPYEVYIDWQKVKGEIQADAEKLLSQMASGGGPAGKAEKRLEWGEPAAKIAQIAQEGSFDLIVMATHGRTGLSRLFLGSVAERVIRHAPCPVLSFRPKQQ</sequence>